<dbReference type="EMBL" id="BAAATZ010000006">
    <property type="protein sequence ID" value="GAA2723036.1"/>
    <property type="molecule type" value="Genomic_DNA"/>
</dbReference>
<dbReference type="GO" id="GO:0016787">
    <property type="term" value="F:hydrolase activity"/>
    <property type="evidence" value="ECO:0007669"/>
    <property type="project" value="UniProtKB-KW"/>
</dbReference>
<dbReference type="PANTHER" id="PTHR43248:SF29">
    <property type="entry name" value="TRIPEPTIDYL AMINOPEPTIDASE"/>
    <property type="match status" value="1"/>
</dbReference>
<dbReference type="InterPro" id="IPR051601">
    <property type="entry name" value="Serine_prot/Carboxylest_S33"/>
</dbReference>
<dbReference type="SUPFAM" id="SSF53474">
    <property type="entry name" value="alpha/beta-Hydrolases"/>
    <property type="match status" value="1"/>
</dbReference>
<dbReference type="PANTHER" id="PTHR43248">
    <property type="entry name" value="2-SUCCINYL-6-HYDROXY-2,4-CYCLOHEXADIENE-1-CARBOXYLATE SYNTHASE"/>
    <property type="match status" value="1"/>
</dbReference>
<keyword evidence="3 8" id="KW-0378">Hydrolase</keyword>
<evidence type="ECO:0000256" key="5">
    <source>
        <dbReference type="SAM" id="SignalP"/>
    </source>
</evidence>
<gene>
    <name evidence="8" type="ORF">GCM10010439_17320</name>
</gene>
<dbReference type="InterPro" id="IPR029058">
    <property type="entry name" value="AB_hydrolase_fold"/>
</dbReference>
<reference evidence="9" key="1">
    <citation type="journal article" date="2019" name="Int. J. Syst. Evol. Microbiol.">
        <title>The Global Catalogue of Microorganisms (GCM) 10K type strain sequencing project: providing services to taxonomists for standard genome sequencing and annotation.</title>
        <authorList>
            <consortium name="The Broad Institute Genomics Platform"/>
            <consortium name="The Broad Institute Genome Sequencing Center for Infectious Disease"/>
            <person name="Wu L."/>
            <person name="Ma J."/>
        </authorList>
    </citation>
    <scope>NUCLEOTIDE SEQUENCE [LARGE SCALE GENOMIC DNA]</scope>
    <source>
        <strain evidence="9">JCM 8201</strain>
    </source>
</reference>
<dbReference type="Pfam" id="PF08386">
    <property type="entry name" value="Abhydrolase_4"/>
    <property type="match status" value="1"/>
</dbReference>
<feature type="chain" id="PRO_5045706822" evidence="5">
    <location>
        <begin position="26"/>
        <end position="540"/>
    </location>
</feature>
<accession>A0ABP6GK20</accession>
<evidence type="ECO:0000256" key="3">
    <source>
        <dbReference type="ARBA" id="ARBA00022801"/>
    </source>
</evidence>
<evidence type="ECO:0000256" key="1">
    <source>
        <dbReference type="ARBA" id="ARBA00010088"/>
    </source>
</evidence>
<evidence type="ECO:0000313" key="9">
    <source>
        <dbReference type="Proteomes" id="UP001501842"/>
    </source>
</evidence>
<name>A0ABP6GK20_9ACTN</name>
<feature type="signal peptide" evidence="5">
    <location>
        <begin position="1"/>
        <end position="25"/>
    </location>
</feature>
<proteinExistence type="inferred from homology"/>
<evidence type="ECO:0000256" key="4">
    <source>
        <dbReference type="SAM" id="MobiDB-lite"/>
    </source>
</evidence>
<comment type="caution">
    <text evidence="8">The sequence shown here is derived from an EMBL/GenBank/DDBJ whole genome shotgun (WGS) entry which is preliminary data.</text>
</comment>
<dbReference type="Pfam" id="PF00561">
    <property type="entry name" value="Abhydrolase_1"/>
    <property type="match status" value="1"/>
</dbReference>
<dbReference type="Proteomes" id="UP001501842">
    <property type="component" value="Unassembled WGS sequence"/>
</dbReference>
<dbReference type="RefSeq" id="WP_344449712.1">
    <property type="nucleotide sequence ID" value="NZ_BAAATZ010000006.1"/>
</dbReference>
<feature type="domain" description="AB hydrolase-1" evidence="6">
    <location>
        <begin position="126"/>
        <end position="303"/>
    </location>
</feature>
<comment type="similarity">
    <text evidence="1">Belongs to the peptidase S33 family.</text>
</comment>
<feature type="domain" description="Peptidase S33 tripeptidyl aminopeptidase-like C-terminal" evidence="7">
    <location>
        <begin position="413"/>
        <end position="509"/>
    </location>
</feature>
<dbReference type="InterPro" id="IPR000073">
    <property type="entry name" value="AB_hydrolase_1"/>
</dbReference>
<dbReference type="InterPro" id="IPR013595">
    <property type="entry name" value="Pept_S33_TAP-like_C"/>
</dbReference>
<keyword evidence="9" id="KW-1185">Reference proteome</keyword>
<feature type="region of interest" description="Disordered" evidence="4">
    <location>
        <begin position="507"/>
        <end position="540"/>
    </location>
</feature>
<evidence type="ECO:0000256" key="2">
    <source>
        <dbReference type="ARBA" id="ARBA00022729"/>
    </source>
</evidence>
<protein>
    <submittedName>
        <fullName evidence="8">Alpha/beta hydrolase</fullName>
    </submittedName>
</protein>
<evidence type="ECO:0000259" key="6">
    <source>
        <dbReference type="Pfam" id="PF00561"/>
    </source>
</evidence>
<evidence type="ECO:0000313" key="8">
    <source>
        <dbReference type="EMBL" id="GAA2723036.1"/>
    </source>
</evidence>
<dbReference type="Gene3D" id="3.40.50.1820">
    <property type="entry name" value="alpha/beta hydrolase"/>
    <property type="match status" value="1"/>
</dbReference>
<sequence length="540" mass="59967">MRRRALFAVSVTVLSLAGFVPRSTALPAEPDPTRRLSARGVTWKACAGKKDRQARALYRGLECAELRAPLDWREPDGRKITLAISRLKARRQAKGVVFTNPGGPGAPGLLTPLYFVDGKRERVLDAMDVIGIDVRGSGRSTAASCQPARGRILDPRDRSAANGRRLLSHMRERARACQEGGSRKLPSRYVTTAQTVHDLEWIRRNLRTSDGGEVERIHWVGYSGGAWLGAHYARRWPQHTGRFVLDSGVDFSGGWHRTFDAWAGGFQARFHRFARWAARYDDVFGLGSSRRSVVRRYERIRAAVARHGKVTLVSGKSRTVLRPADLDAKVVSSLYSKASFAFLAAFLQELSPLAGGVRTRVRSEVSPSADATAFESPMLLDILCNDTEFPRTPARQLAFTERLGRRYPLLGYFHIQSPCAYWKRPHGQLELPRPVGGGLPRILMVHSVGDPAAPYSGARRAHRAYRNSRLITVRNEGDHGIYGGANTCVNRIVERYLIDGRYPRRDRTCPGTPLPAPVRYEPKQTASSSLIKGPAFPTQG</sequence>
<keyword evidence="2 5" id="KW-0732">Signal</keyword>
<evidence type="ECO:0000259" key="7">
    <source>
        <dbReference type="Pfam" id="PF08386"/>
    </source>
</evidence>
<organism evidence="8 9">
    <name type="scientific">Actinocorallia aurantiaca</name>
    <dbReference type="NCBI Taxonomy" id="46204"/>
    <lineage>
        <taxon>Bacteria</taxon>
        <taxon>Bacillati</taxon>
        <taxon>Actinomycetota</taxon>
        <taxon>Actinomycetes</taxon>
        <taxon>Streptosporangiales</taxon>
        <taxon>Thermomonosporaceae</taxon>
        <taxon>Actinocorallia</taxon>
    </lineage>
</organism>